<keyword evidence="5" id="KW-1185">Reference proteome</keyword>
<reference evidence="4" key="1">
    <citation type="journal article" date="2023" name="Nat. Commun.">
        <title>Diploid and tetraploid genomes of Acorus and the evolution of monocots.</title>
        <authorList>
            <person name="Ma L."/>
            <person name="Liu K.W."/>
            <person name="Li Z."/>
            <person name="Hsiao Y.Y."/>
            <person name="Qi Y."/>
            <person name="Fu T."/>
            <person name="Tang G.D."/>
            <person name="Zhang D."/>
            <person name="Sun W.H."/>
            <person name="Liu D.K."/>
            <person name="Li Y."/>
            <person name="Chen G.Z."/>
            <person name="Liu X.D."/>
            <person name="Liao X.Y."/>
            <person name="Jiang Y.T."/>
            <person name="Yu X."/>
            <person name="Hao Y."/>
            <person name="Huang J."/>
            <person name="Zhao X.W."/>
            <person name="Ke S."/>
            <person name="Chen Y.Y."/>
            <person name="Wu W.L."/>
            <person name="Hsu J.L."/>
            <person name="Lin Y.F."/>
            <person name="Huang M.D."/>
            <person name="Li C.Y."/>
            <person name="Huang L."/>
            <person name="Wang Z.W."/>
            <person name="Zhao X."/>
            <person name="Zhong W.Y."/>
            <person name="Peng D.H."/>
            <person name="Ahmad S."/>
            <person name="Lan S."/>
            <person name="Zhang J.S."/>
            <person name="Tsai W.C."/>
            <person name="Van de Peer Y."/>
            <person name="Liu Z.J."/>
        </authorList>
    </citation>
    <scope>NUCLEOTIDE SEQUENCE</scope>
    <source>
        <strain evidence="4">CP</strain>
    </source>
</reference>
<dbReference type="GO" id="GO:0010333">
    <property type="term" value="F:terpene synthase activity"/>
    <property type="evidence" value="ECO:0007669"/>
    <property type="project" value="InterPro"/>
</dbReference>
<protein>
    <recommendedName>
        <fullName evidence="3">Terpene synthase N-terminal domain-containing protein</fullName>
    </recommendedName>
</protein>
<dbReference type="AlphaFoldDB" id="A0AAV9C191"/>
<evidence type="ECO:0000313" key="4">
    <source>
        <dbReference type="EMBL" id="KAK1282396.1"/>
    </source>
</evidence>
<evidence type="ECO:0000256" key="1">
    <source>
        <dbReference type="ARBA" id="ARBA00001946"/>
    </source>
</evidence>
<dbReference type="GO" id="GO:0016114">
    <property type="term" value="P:terpenoid biosynthetic process"/>
    <property type="evidence" value="ECO:0007669"/>
    <property type="project" value="InterPro"/>
</dbReference>
<accession>A0AAV9C191</accession>
<keyword evidence="2" id="KW-0460">Magnesium</keyword>
<dbReference type="Pfam" id="PF01397">
    <property type="entry name" value="Terpene_synth"/>
    <property type="match status" value="1"/>
</dbReference>
<evidence type="ECO:0000259" key="3">
    <source>
        <dbReference type="Pfam" id="PF01397"/>
    </source>
</evidence>
<name>A0AAV9C191_ACOCL</name>
<dbReference type="InterPro" id="IPR036965">
    <property type="entry name" value="Terpene_synth_N_sf"/>
</dbReference>
<dbReference type="PANTHER" id="PTHR31225:SF252">
    <property type="entry name" value="TERPENE SYNTHASE 12-RELATED"/>
    <property type="match status" value="1"/>
</dbReference>
<organism evidence="4 5">
    <name type="scientific">Acorus calamus</name>
    <name type="common">Sweet flag</name>
    <dbReference type="NCBI Taxonomy" id="4465"/>
    <lineage>
        <taxon>Eukaryota</taxon>
        <taxon>Viridiplantae</taxon>
        <taxon>Streptophyta</taxon>
        <taxon>Embryophyta</taxon>
        <taxon>Tracheophyta</taxon>
        <taxon>Spermatophyta</taxon>
        <taxon>Magnoliopsida</taxon>
        <taxon>Liliopsida</taxon>
        <taxon>Acoraceae</taxon>
        <taxon>Acorus</taxon>
    </lineage>
</organism>
<proteinExistence type="predicted"/>
<dbReference type="Proteomes" id="UP001180020">
    <property type="component" value="Unassembled WGS sequence"/>
</dbReference>
<dbReference type="SUPFAM" id="SSF48239">
    <property type="entry name" value="Terpenoid cyclases/Protein prenyltransferases"/>
    <property type="match status" value="1"/>
</dbReference>
<comment type="cofactor">
    <cofactor evidence="1">
        <name>Mg(2+)</name>
        <dbReference type="ChEBI" id="CHEBI:18420"/>
    </cofactor>
</comment>
<dbReference type="InterPro" id="IPR001906">
    <property type="entry name" value="Terpene_synth_N"/>
</dbReference>
<dbReference type="PANTHER" id="PTHR31225">
    <property type="entry name" value="OS04G0344100 PROTEIN-RELATED"/>
    <property type="match status" value="1"/>
</dbReference>
<dbReference type="Gene3D" id="1.50.10.130">
    <property type="entry name" value="Terpene synthase, N-terminal domain"/>
    <property type="match status" value="1"/>
</dbReference>
<gene>
    <name evidence="4" type="ORF">QJS10_CPB22g00241</name>
</gene>
<feature type="domain" description="Terpene synthase N-terminal" evidence="3">
    <location>
        <begin position="18"/>
        <end position="105"/>
    </location>
</feature>
<evidence type="ECO:0000313" key="5">
    <source>
        <dbReference type="Proteomes" id="UP001180020"/>
    </source>
</evidence>
<reference evidence="4" key="2">
    <citation type="submission" date="2023-06" db="EMBL/GenBank/DDBJ databases">
        <authorList>
            <person name="Ma L."/>
            <person name="Liu K.-W."/>
            <person name="Li Z."/>
            <person name="Hsiao Y.-Y."/>
            <person name="Qi Y."/>
            <person name="Fu T."/>
            <person name="Tang G."/>
            <person name="Zhang D."/>
            <person name="Sun W.-H."/>
            <person name="Liu D.-K."/>
            <person name="Li Y."/>
            <person name="Chen G.-Z."/>
            <person name="Liu X.-D."/>
            <person name="Liao X.-Y."/>
            <person name="Jiang Y.-T."/>
            <person name="Yu X."/>
            <person name="Hao Y."/>
            <person name="Huang J."/>
            <person name="Zhao X.-W."/>
            <person name="Ke S."/>
            <person name="Chen Y.-Y."/>
            <person name="Wu W.-L."/>
            <person name="Hsu J.-L."/>
            <person name="Lin Y.-F."/>
            <person name="Huang M.-D."/>
            <person name="Li C.-Y."/>
            <person name="Huang L."/>
            <person name="Wang Z.-W."/>
            <person name="Zhao X."/>
            <person name="Zhong W.-Y."/>
            <person name="Peng D.-H."/>
            <person name="Ahmad S."/>
            <person name="Lan S."/>
            <person name="Zhang J.-S."/>
            <person name="Tsai W.-C."/>
            <person name="Van De Peer Y."/>
            <person name="Liu Z.-J."/>
        </authorList>
    </citation>
    <scope>NUCLEOTIDE SEQUENCE</scope>
    <source>
        <strain evidence="4">CP</strain>
        <tissue evidence="4">Leaves</tissue>
    </source>
</reference>
<sequence length="121" mass="13684">MKEEAQASSLLFPDDWGDIYINRAGELKEEVRKLFDTTVEPLASLELIVTLQNLGISYHLKKESKQSLSNISNNKDDVLGKKDLHAMSLLLMLLRGHGFEASQDNTNLYNLMVCALIYLKN</sequence>
<evidence type="ECO:0000256" key="2">
    <source>
        <dbReference type="ARBA" id="ARBA00022842"/>
    </source>
</evidence>
<dbReference type="EMBL" id="JAUJYO010000022">
    <property type="protein sequence ID" value="KAK1282396.1"/>
    <property type="molecule type" value="Genomic_DNA"/>
</dbReference>
<dbReference type="InterPro" id="IPR008930">
    <property type="entry name" value="Terpenoid_cyclase/PrenylTrfase"/>
</dbReference>
<comment type="caution">
    <text evidence="4">The sequence shown here is derived from an EMBL/GenBank/DDBJ whole genome shotgun (WGS) entry which is preliminary data.</text>
</comment>
<dbReference type="InterPro" id="IPR050148">
    <property type="entry name" value="Terpene_synthase-like"/>
</dbReference>